<dbReference type="RefSeq" id="WP_183393198.1">
    <property type="nucleotide sequence ID" value="NZ_JACHVY010000011.1"/>
</dbReference>
<dbReference type="Gene3D" id="3.60.15.10">
    <property type="entry name" value="Ribonuclease Z/Hydroxyacylglutathione hydrolase-like"/>
    <property type="match status" value="1"/>
</dbReference>
<dbReference type="Proteomes" id="UP000533269">
    <property type="component" value="Unassembled WGS sequence"/>
</dbReference>
<dbReference type="EMBL" id="JACHVY010000011">
    <property type="protein sequence ID" value="MBB2903603.1"/>
    <property type="molecule type" value="Genomic_DNA"/>
</dbReference>
<reference evidence="1 2" key="2">
    <citation type="submission" date="2020-08" db="EMBL/GenBank/DDBJ databases">
        <authorList>
            <person name="Partida-Martinez L."/>
            <person name="Huntemann M."/>
            <person name="Clum A."/>
            <person name="Wang J."/>
            <person name="Palaniappan K."/>
            <person name="Ritter S."/>
            <person name="Chen I.-M."/>
            <person name="Stamatis D."/>
            <person name="Reddy T."/>
            <person name="O'Malley R."/>
            <person name="Daum C."/>
            <person name="Shapiro N."/>
            <person name="Ivanova N."/>
            <person name="Kyrpides N."/>
            <person name="Woyke T."/>
        </authorList>
    </citation>
    <scope>NUCLEOTIDE SEQUENCE [LARGE SCALE GENOMIC DNA]</scope>
    <source>
        <strain evidence="1 2">AS2.23</strain>
    </source>
</reference>
<organism evidence="1 2">
    <name type="scientific">Kineococcus radiotolerans</name>
    <dbReference type="NCBI Taxonomy" id="131568"/>
    <lineage>
        <taxon>Bacteria</taxon>
        <taxon>Bacillati</taxon>
        <taxon>Actinomycetota</taxon>
        <taxon>Actinomycetes</taxon>
        <taxon>Kineosporiales</taxon>
        <taxon>Kineosporiaceae</taxon>
        <taxon>Kineococcus</taxon>
    </lineage>
</organism>
<evidence type="ECO:0000313" key="2">
    <source>
        <dbReference type="Proteomes" id="UP000533269"/>
    </source>
</evidence>
<evidence type="ECO:0000313" key="1">
    <source>
        <dbReference type="EMBL" id="MBB2903603.1"/>
    </source>
</evidence>
<evidence type="ECO:0008006" key="3">
    <source>
        <dbReference type="Google" id="ProtNLM"/>
    </source>
</evidence>
<proteinExistence type="predicted"/>
<comment type="caution">
    <text evidence="1">The sequence shown here is derived from an EMBL/GenBank/DDBJ whole genome shotgun (WGS) entry which is preliminary data.</text>
</comment>
<dbReference type="InterPro" id="IPR036866">
    <property type="entry name" value="RibonucZ/Hydroxyglut_hydro"/>
</dbReference>
<gene>
    <name evidence="1" type="ORF">FHR75_004446</name>
</gene>
<name>A0A7W4XZ17_KINRA</name>
<dbReference type="SUPFAM" id="SSF56281">
    <property type="entry name" value="Metallo-hydrolase/oxidoreductase"/>
    <property type="match status" value="1"/>
</dbReference>
<protein>
    <recommendedName>
        <fullName evidence="3">Beta-lactamase domain protein</fullName>
    </recommendedName>
</protein>
<dbReference type="AlphaFoldDB" id="A0A7W4XZ17"/>
<reference evidence="1 2" key="1">
    <citation type="submission" date="2020-08" db="EMBL/GenBank/DDBJ databases">
        <title>The Agave Microbiome: Exploring the role of microbial communities in plant adaptations to desert environments.</title>
        <authorList>
            <person name="Partida-Martinez L.P."/>
        </authorList>
    </citation>
    <scope>NUCLEOTIDE SEQUENCE [LARGE SCALE GENOMIC DNA]</scope>
    <source>
        <strain evidence="1 2">AS2.23</strain>
    </source>
</reference>
<sequence length="110" mass="11930">MTLSGDVAYNGIHPWLVGSDADGRQEWLSALDAVESLGPRLIITGHRDSDVRDDDAIRVLDGTRQYLADYEQALAASDSAQELITRVLERHGARGNPYTLFLSATAAFAA</sequence>
<accession>A0A7W4XZ17</accession>